<dbReference type="PANTHER" id="PTHR43479">
    <property type="entry name" value="ACREF/ENVCD OPERON REPRESSOR-RELATED"/>
    <property type="match status" value="1"/>
</dbReference>
<dbReference type="PRINTS" id="PR00455">
    <property type="entry name" value="HTHTETR"/>
</dbReference>
<dbReference type="Proteomes" id="UP001596170">
    <property type="component" value="Unassembled WGS sequence"/>
</dbReference>
<keyword evidence="1 2" id="KW-0238">DNA-binding</keyword>
<feature type="domain" description="HTH tetR-type" evidence="3">
    <location>
        <begin position="5"/>
        <end position="64"/>
    </location>
</feature>
<dbReference type="RefSeq" id="WP_377732837.1">
    <property type="nucleotide sequence ID" value="NZ_JBHSRI010000003.1"/>
</dbReference>
<evidence type="ECO:0000259" key="3">
    <source>
        <dbReference type="PROSITE" id="PS50977"/>
    </source>
</evidence>
<sequence>MESIKDKTEQILQAAVKIFINKGLQATTQEIAKEADVAEVTLYRKFSTKQNLFKTVIKNVLERQFNSKVMQLADQENTEEFLKGTIDNRLKTLSKNASLVKMLISESLKGNLSPDIDFPVIIHAHLKKALDHHFAQKNQNCDSELCARQLVGIFLSHIVVPNELPYYKLNDEDKEVLVNKYVKSLLILLD</sequence>
<gene>
    <name evidence="4" type="ORF">ACFPYN_04625</name>
</gene>
<keyword evidence="5" id="KW-1185">Reference proteome</keyword>
<evidence type="ECO:0000256" key="1">
    <source>
        <dbReference type="ARBA" id="ARBA00023125"/>
    </source>
</evidence>
<dbReference type="PANTHER" id="PTHR43479:SF11">
    <property type="entry name" value="ACREF_ENVCD OPERON REPRESSOR-RELATED"/>
    <property type="match status" value="1"/>
</dbReference>
<feature type="DNA-binding region" description="H-T-H motif" evidence="2">
    <location>
        <begin position="27"/>
        <end position="46"/>
    </location>
</feature>
<protein>
    <submittedName>
        <fullName evidence="4">TetR/AcrR family transcriptional regulator</fullName>
    </submittedName>
</protein>
<dbReference type="EMBL" id="JBHSRI010000003">
    <property type="protein sequence ID" value="MFC6038738.1"/>
    <property type="molecule type" value="Genomic_DNA"/>
</dbReference>
<evidence type="ECO:0000256" key="2">
    <source>
        <dbReference type="PROSITE-ProRule" id="PRU00335"/>
    </source>
</evidence>
<reference evidence="5" key="1">
    <citation type="journal article" date="2019" name="Int. J. Syst. Evol. Microbiol.">
        <title>The Global Catalogue of Microorganisms (GCM) 10K type strain sequencing project: providing services to taxonomists for standard genome sequencing and annotation.</title>
        <authorList>
            <consortium name="The Broad Institute Genomics Platform"/>
            <consortium name="The Broad Institute Genome Sequencing Center for Infectious Disease"/>
            <person name="Wu L."/>
            <person name="Ma J."/>
        </authorList>
    </citation>
    <scope>NUCLEOTIDE SEQUENCE [LARGE SCALE GENOMIC DNA]</scope>
    <source>
        <strain evidence="5">CCUG 54527</strain>
    </source>
</reference>
<name>A0ABW1L5Z4_9BACL</name>
<dbReference type="Pfam" id="PF00440">
    <property type="entry name" value="TetR_N"/>
    <property type="match status" value="1"/>
</dbReference>
<accession>A0ABW1L5Z4</accession>
<dbReference type="PROSITE" id="PS50977">
    <property type="entry name" value="HTH_TETR_2"/>
    <property type="match status" value="1"/>
</dbReference>
<dbReference type="Gene3D" id="1.10.357.10">
    <property type="entry name" value="Tetracycline Repressor, domain 2"/>
    <property type="match status" value="1"/>
</dbReference>
<evidence type="ECO:0000313" key="5">
    <source>
        <dbReference type="Proteomes" id="UP001596170"/>
    </source>
</evidence>
<dbReference type="InterPro" id="IPR009057">
    <property type="entry name" value="Homeodomain-like_sf"/>
</dbReference>
<organism evidence="4 5">
    <name type="scientific">Paenisporosarcina macmurdoensis</name>
    <dbReference type="NCBI Taxonomy" id="212659"/>
    <lineage>
        <taxon>Bacteria</taxon>
        <taxon>Bacillati</taxon>
        <taxon>Bacillota</taxon>
        <taxon>Bacilli</taxon>
        <taxon>Bacillales</taxon>
        <taxon>Caryophanaceae</taxon>
        <taxon>Paenisporosarcina</taxon>
    </lineage>
</organism>
<comment type="caution">
    <text evidence="4">The sequence shown here is derived from an EMBL/GenBank/DDBJ whole genome shotgun (WGS) entry which is preliminary data.</text>
</comment>
<proteinExistence type="predicted"/>
<dbReference type="InterPro" id="IPR050624">
    <property type="entry name" value="HTH-type_Tx_Regulator"/>
</dbReference>
<evidence type="ECO:0000313" key="4">
    <source>
        <dbReference type="EMBL" id="MFC6038738.1"/>
    </source>
</evidence>
<dbReference type="SUPFAM" id="SSF46689">
    <property type="entry name" value="Homeodomain-like"/>
    <property type="match status" value="1"/>
</dbReference>
<dbReference type="InterPro" id="IPR001647">
    <property type="entry name" value="HTH_TetR"/>
</dbReference>